<sequence length="213" mass="23689">MSLIELNNITKSYGDKTIFKDFSLKVEGGDFIALTGDSGCGKSTLLNIIGLLEEFDSGEIIIDGKTSPSPNSGVANKILREKISYLFQNFALVDEETVEYNLKLACKYVKANRQEKEFSISEALKHVGLKGYEKRKIYELSGGEQQRVAIARIMLKPSKIILADEPTGSLDEKNRDVVLNLLKTLNKEGKTLILVTHDKYVASQCDKIIQLTP</sequence>
<name>A0ABS6C6D1_9CLOT</name>
<dbReference type="GO" id="GO:0005524">
    <property type="term" value="F:ATP binding"/>
    <property type="evidence" value="ECO:0007669"/>
    <property type="project" value="UniProtKB-KW"/>
</dbReference>
<keyword evidence="3" id="KW-0067">ATP-binding</keyword>
<dbReference type="PROSITE" id="PS00211">
    <property type="entry name" value="ABC_TRANSPORTER_1"/>
    <property type="match status" value="1"/>
</dbReference>
<keyword evidence="1" id="KW-0813">Transport</keyword>
<protein>
    <submittedName>
        <fullName evidence="3">ABC transporter ATP-binding protein</fullName>
    </submittedName>
</protein>
<evidence type="ECO:0000259" key="2">
    <source>
        <dbReference type="PROSITE" id="PS50893"/>
    </source>
</evidence>
<feature type="domain" description="ABC transporter" evidence="2">
    <location>
        <begin position="4"/>
        <end position="212"/>
    </location>
</feature>
<keyword evidence="3" id="KW-0547">Nucleotide-binding</keyword>
<dbReference type="Proteomes" id="UP000740830">
    <property type="component" value="Unassembled WGS sequence"/>
</dbReference>
<dbReference type="InterPro" id="IPR019895">
    <property type="entry name" value="L_ocin_972_ABC"/>
</dbReference>
<dbReference type="InterPro" id="IPR003439">
    <property type="entry name" value="ABC_transporter-like_ATP-bd"/>
</dbReference>
<gene>
    <name evidence="3" type="ORF">KPL27_13350</name>
</gene>
<dbReference type="InterPro" id="IPR050093">
    <property type="entry name" value="ABC_SmlMolc_Importer"/>
</dbReference>
<evidence type="ECO:0000313" key="3">
    <source>
        <dbReference type="EMBL" id="MBU3221050.1"/>
    </source>
</evidence>
<dbReference type="PANTHER" id="PTHR42781:SF9">
    <property type="entry name" value="AMINO ACID ABC TRANSPORTER, ATP-BINDING PROTEIN-RELATED"/>
    <property type="match status" value="1"/>
</dbReference>
<comment type="caution">
    <text evidence="3">The sequence shown here is derived from an EMBL/GenBank/DDBJ whole genome shotgun (WGS) entry which is preliminary data.</text>
</comment>
<dbReference type="NCBIfam" id="TIGR03608">
    <property type="entry name" value="L_ocin_972_ABC"/>
    <property type="match status" value="1"/>
</dbReference>
<evidence type="ECO:0000256" key="1">
    <source>
        <dbReference type="ARBA" id="ARBA00022448"/>
    </source>
</evidence>
<dbReference type="InterPro" id="IPR017871">
    <property type="entry name" value="ABC_transporter-like_CS"/>
</dbReference>
<dbReference type="SMART" id="SM00382">
    <property type="entry name" value="AAA"/>
    <property type="match status" value="1"/>
</dbReference>
<dbReference type="RefSeq" id="WP_216132871.1">
    <property type="nucleotide sequence ID" value="NZ_JAHLDG010000030.1"/>
</dbReference>
<dbReference type="InterPro" id="IPR017911">
    <property type="entry name" value="MacB-like_ATP-bd"/>
</dbReference>
<proteinExistence type="predicted"/>
<reference evidence="3 4" key="1">
    <citation type="submission" date="2021-06" db="EMBL/GenBank/DDBJ databases">
        <title>Clostridia strains as spoilage organisms.</title>
        <authorList>
            <person name="Wambui J."/>
            <person name="Stephan R."/>
            <person name="Stevens M.J.A."/>
        </authorList>
    </citation>
    <scope>NUCLEOTIDE SEQUENCE [LARGE SCALE GENOMIC DNA]</scope>
    <source>
        <strain evidence="3 4">CM013</strain>
    </source>
</reference>
<evidence type="ECO:0000313" key="4">
    <source>
        <dbReference type="Proteomes" id="UP000740830"/>
    </source>
</evidence>
<organism evidence="3 4">
    <name type="scientific">Clostridium algidicarnis</name>
    <dbReference type="NCBI Taxonomy" id="37659"/>
    <lineage>
        <taxon>Bacteria</taxon>
        <taxon>Bacillati</taxon>
        <taxon>Bacillota</taxon>
        <taxon>Clostridia</taxon>
        <taxon>Eubacteriales</taxon>
        <taxon>Clostridiaceae</taxon>
        <taxon>Clostridium</taxon>
    </lineage>
</organism>
<dbReference type="CDD" id="cd03255">
    <property type="entry name" value="ABC_MJ0796_LolCDE_FtsE"/>
    <property type="match status" value="1"/>
</dbReference>
<dbReference type="PANTHER" id="PTHR42781">
    <property type="entry name" value="SPERMIDINE/PUTRESCINE IMPORT ATP-BINDING PROTEIN POTA"/>
    <property type="match status" value="1"/>
</dbReference>
<dbReference type="Pfam" id="PF00005">
    <property type="entry name" value="ABC_tran"/>
    <property type="match status" value="1"/>
</dbReference>
<dbReference type="InterPro" id="IPR003593">
    <property type="entry name" value="AAA+_ATPase"/>
</dbReference>
<keyword evidence="4" id="KW-1185">Reference proteome</keyword>
<dbReference type="PROSITE" id="PS50893">
    <property type="entry name" value="ABC_TRANSPORTER_2"/>
    <property type="match status" value="1"/>
</dbReference>
<accession>A0ABS6C6D1</accession>
<dbReference type="EMBL" id="JAHLDG010000030">
    <property type="protein sequence ID" value="MBU3221050.1"/>
    <property type="molecule type" value="Genomic_DNA"/>
</dbReference>